<organism evidence="8 9">
    <name type="scientific">Candidatus Omnitrophus magneticus</name>
    <dbReference type="NCBI Taxonomy" id="1609969"/>
    <lineage>
        <taxon>Bacteria</taxon>
        <taxon>Pseudomonadati</taxon>
        <taxon>Candidatus Omnitrophota</taxon>
        <taxon>Candidatus Omnitrophus</taxon>
    </lineage>
</organism>
<protein>
    <submittedName>
        <fullName evidence="8">Cytochrome c biogenesis protein transmembrane region</fullName>
    </submittedName>
</protein>
<dbReference type="GO" id="GO:0017004">
    <property type="term" value="P:cytochrome complex assembly"/>
    <property type="evidence" value="ECO:0007669"/>
    <property type="project" value="UniProtKB-KW"/>
</dbReference>
<keyword evidence="5 6" id="KW-0472">Membrane</keyword>
<keyword evidence="3" id="KW-0201">Cytochrome c-type biogenesis</keyword>
<evidence type="ECO:0000313" key="9">
    <source>
        <dbReference type="Proteomes" id="UP000033428"/>
    </source>
</evidence>
<keyword evidence="4 6" id="KW-1133">Transmembrane helix</keyword>
<feature type="transmembrane region" description="Helical" evidence="6">
    <location>
        <begin position="13"/>
        <end position="43"/>
    </location>
</feature>
<evidence type="ECO:0000313" key="8">
    <source>
        <dbReference type="EMBL" id="KJJ86128.1"/>
    </source>
</evidence>
<sequence>MENISAYLNNLNFFTYLIVFAAGVVTSFTPCVYPLLPIITGVIGSSKEISRLKSFFLSLSYVLGMSITFSILGVFAAIS</sequence>
<dbReference type="GO" id="GO:0015035">
    <property type="term" value="F:protein-disulfide reductase activity"/>
    <property type="evidence" value="ECO:0007669"/>
    <property type="project" value="TreeGrafter"/>
</dbReference>
<reference evidence="8 9" key="1">
    <citation type="submission" date="2015-02" db="EMBL/GenBank/DDBJ databases">
        <title>Single-cell genomics of uncultivated deep-branching MTB reveals a conserved set of magnetosome genes.</title>
        <authorList>
            <person name="Kolinko S."/>
            <person name="Richter M."/>
            <person name="Glockner F.O."/>
            <person name="Brachmann A."/>
            <person name="Schuler D."/>
        </authorList>
    </citation>
    <scope>NUCLEOTIDE SEQUENCE [LARGE SCALE GENOMIC DNA]</scope>
    <source>
        <strain evidence="8">SKK-01</strain>
    </source>
</reference>
<proteinExistence type="predicted"/>
<dbReference type="PANTHER" id="PTHR32234:SF0">
    <property type="entry name" value="THIOL:DISULFIDE INTERCHANGE PROTEIN DSBD"/>
    <property type="match status" value="1"/>
</dbReference>
<dbReference type="AlphaFoldDB" id="A0A0F0CS10"/>
<evidence type="ECO:0000256" key="6">
    <source>
        <dbReference type="SAM" id="Phobius"/>
    </source>
</evidence>
<dbReference type="EMBL" id="JYNY01000002">
    <property type="protein sequence ID" value="KJJ86128.1"/>
    <property type="molecule type" value="Genomic_DNA"/>
</dbReference>
<dbReference type="Proteomes" id="UP000033428">
    <property type="component" value="Unassembled WGS sequence"/>
</dbReference>
<evidence type="ECO:0000256" key="3">
    <source>
        <dbReference type="ARBA" id="ARBA00022748"/>
    </source>
</evidence>
<feature type="transmembrane region" description="Helical" evidence="6">
    <location>
        <begin position="55"/>
        <end position="78"/>
    </location>
</feature>
<evidence type="ECO:0000256" key="5">
    <source>
        <dbReference type="ARBA" id="ARBA00023136"/>
    </source>
</evidence>
<dbReference type="Pfam" id="PF02683">
    <property type="entry name" value="DsbD_TM"/>
    <property type="match status" value="1"/>
</dbReference>
<dbReference type="PANTHER" id="PTHR32234">
    <property type="entry name" value="THIOL:DISULFIDE INTERCHANGE PROTEIN DSBD"/>
    <property type="match status" value="1"/>
</dbReference>
<dbReference type="GO" id="GO:0045454">
    <property type="term" value="P:cell redox homeostasis"/>
    <property type="evidence" value="ECO:0007669"/>
    <property type="project" value="TreeGrafter"/>
</dbReference>
<evidence type="ECO:0000256" key="1">
    <source>
        <dbReference type="ARBA" id="ARBA00004141"/>
    </source>
</evidence>
<accession>A0A0F0CS10</accession>
<gene>
    <name evidence="8" type="ORF">OMAG_000005</name>
</gene>
<dbReference type="GO" id="GO:0016020">
    <property type="term" value="C:membrane"/>
    <property type="evidence" value="ECO:0007669"/>
    <property type="project" value="UniProtKB-SubCell"/>
</dbReference>
<evidence type="ECO:0000259" key="7">
    <source>
        <dbReference type="Pfam" id="PF02683"/>
    </source>
</evidence>
<evidence type="ECO:0000256" key="2">
    <source>
        <dbReference type="ARBA" id="ARBA00022692"/>
    </source>
</evidence>
<keyword evidence="9" id="KW-1185">Reference proteome</keyword>
<feature type="domain" description="Cytochrome C biogenesis protein transmembrane" evidence="7">
    <location>
        <begin position="15"/>
        <end position="78"/>
    </location>
</feature>
<dbReference type="InterPro" id="IPR003834">
    <property type="entry name" value="Cyt_c_assmbl_TM_dom"/>
</dbReference>
<name>A0A0F0CS10_9BACT</name>
<comment type="caution">
    <text evidence="8">The sequence shown here is derived from an EMBL/GenBank/DDBJ whole genome shotgun (WGS) entry which is preliminary data.</text>
</comment>
<comment type="subcellular location">
    <subcellularLocation>
        <location evidence="1">Membrane</location>
        <topology evidence="1">Multi-pass membrane protein</topology>
    </subcellularLocation>
</comment>
<feature type="non-terminal residue" evidence="8">
    <location>
        <position position="79"/>
    </location>
</feature>
<keyword evidence="2 6" id="KW-0812">Transmembrane</keyword>
<evidence type="ECO:0000256" key="4">
    <source>
        <dbReference type="ARBA" id="ARBA00022989"/>
    </source>
</evidence>